<reference evidence="2 3" key="3">
    <citation type="journal article" date="2010" name="BMC Genomics">
        <title>Transcriptome sequencing and comparative analysis of cucumber flowers with different sex types.</title>
        <authorList>
            <person name="Guo S."/>
            <person name="Zheng Y."/>
            <person name="Joung J.G."/>
            <person name="Liu S."/>
            <person name="Zhang Z."/>
            <person name="Crasta O.R."/>
            <person name="Sobral B.W."/>
            <person name="Xu Y."/>
            <person name="Huang S."/>
            <person name="Fei Z."/>
        </authorList>
    </citation>
    <scope>NUCLEOTIDE SEQUENCE [LARGE SCALE GENOMIC DNA]</scope>
    <source>
        <strain evidence="3">cv. 9930</strain>
    </source>
</reference>
<organism evidence="2 3">
    <name type="scientific">Cucumis sativus</name>
    <name type="common">Cucumber</name>
    <dbReference type="NCBI Taxonomy" id="3659"/>
    <lineage>
        <taxon>Eukaryota</taxon>
        <taxon>Viridiplantae</taxon>
        <taxon>Streptophyta</taxon>
        <taxon>Embryophyta</taxon>
        <taxon>Tracheophyta</taxon>
        <taxon>Spermatophyta</taxon>
        <taxon>Magnoliopsida</taxon>
        <taxon>eudicotyledons</taxon>
        <taxon>Gunneridae</taxon>
        <taxon>Pentapetalae</taxon>
        <taxon>rosids</taxon>
        <taxon>fabids</taxon>
        <taxon>Cucurbitales</taxon>
        <taxon>Cucurbitaceae</taxon>
        <taxon>Benincaseae</taxon>
        <taxon>Cucumis</taxon>
    </lineage>
</organism>
<dbReference type="EMBL" id="CM002927">
    <property type="protein sequence ID" value="KGN47867.1"/>
    <property type="molecule type" value="Genomic_DNA"/>
</dbReference>
<dbReference type="AlphaFoldDB" id="A0A0A0KHK4"/>
<name>A0A0A0KHK4_CUCSA</name>
<sequence length="198" mass="21790">MKKENVDGNGSLQSNLSTSIHKGAKKKLRKKDSSVATISHSRTLPTSSRNLTSSSTSDSNTSLPISNQSNNEVHIAFHSSKENLNNNLLKPPSQITSKVDISHKLPAVISLHQHMKKNKCNSSKVSQRSSNLFKSFHKHFARKKTSFYNSWTKITNPDVLEASCVKIQVPGLEQNRSASLPLLNKPISQSGCNSQESP</sequence>
<evidence type="ECO:0000313" key="3">
    <source>
        <dbReference type="Proteomes" id="UP000029981"/>
    </source>
</evidence>
<feature type="compositionally biased region" description="Polar residues" evidence="1">
    <location>
        <begin position="8"/>
        <end position="20"/>
    </location>
</feature>
<feature type="compositionally biased region" description="Low complexity" evidence="1">
    <location>
        <begin position="41"/>
        <end position="64"/>
    </location>
</feature>
<dbReference type="Proteomes" id="UP000029981">
    <property type="component" value="Chromosome 6"/>
</dbReference>
<gene>
    <name evidence="2" type="ORF">Csa_6G408260</name>
</gene>
<reference evidence="2 3" key="2">
    <citation type="journal article" date="2009" name="PLoS ONE">
        <title>An integrated genetic and cytogenetic map of the cucumber genome.</title>
        <authorList>
            <person name="Ren Y."/>
            <person name="Zhang Z."/>
            <person name="Liu J."/>
            <person name="Staub J.E."/>
            <person name="Han Y."/>
            <person name="Cheng Z."/>
            <person name="Li X."/>
            <person name="Lu J."/>
            <person name="Miao H."/>
            <person name="Kang H."/>
            <person name="Xie B."/>
            <person name="Gu X."/>
            <person name="Wang X."/>
            <person name="Du Y."/>
            <person name="Jin W."/>
            <person name="Huang S."/>
        </authorList>
    </citation>
    <scope>NUCLEOTIDE SEQUENCE [LARGE SCALE GENOMIC DNA]</scope>
    <source>
        <strain evidence="3">cv. 9930</strain>
    </source>
</reference>
<accession>A0A0A0KHK4</accession>
<reference evidence="2 3" key="1">
    <citation type="journal article" date="2009" name="Nat. Genet.">
        <title>The genome of the cucumber, Cucumis sativus L.</title>
        <authorList>
            <person name="Huang S."/>
            <person name="Li R."/>
            <person name="Zhang Z."/>
            <person name="Li L."/>
            <person name="Gu X."/>
            <person name="Fan W."/>
            <person name="Lucas W.J."/>
            <person name="Wang X."/>
            <person name="Xie B."/>
            <person name="Ni P."/>
            <person name="Ren Y."/>
            <person name="Zhu H."/>
            <person name="Li J."/>
            <person name="Lin K."/>
            <person name="Jin W."/>
            <person name="Fei Z."/>
            <person name="Li G."/>
            <person name="Staub J."/>
            <person name="Kilian A."/>
            <person name="van der Vossen E.A."/>
            <person name="Wu Y."/>
            <person name="Guo J."/>
            <person name="He J."/>
            <person name="Jia Z."/>
            <person name="Ren Y."/>
            <person name="Tian G."/>
            <person name="Lu Y."/>
            <person name="Ruan J."/>
            <person name="Qian W."/>
            <person name="Wang M."/>
            <person name="Huang Q."/>
            <person name="Li B."/>
            <person name="Xuan Z."/>
            <person name="Cao J."/>
            <person name="Asan"/>
            <person name="Wu Z."/>
            <person name="Zhang J."/>
            <person name="Cai Q."/>
            <person name="Bai Y."/>
            <person name="Zhao B."/>
            <person name="Han Y."/>
            <person name="Li Y."/>
            <person name="Li X."/>
            <person name="Wang S."/>
            <person name="Shi Q."/>
            <person name="Liu S."/>
            <person name="Cho W.K."/>
            <person name="Kim J.Y."/>
            <person name="Xu Y."/>
            <person name="Heller-Uszynska K."/>
            <person name="Miao H."/>
            <person name="Cheng Z."/>
            <person name="Zhang S."/>
            <person name="Wu J."/>
            <person name="Yang Y."/>
            <person name="Kang H."/>
            <person name="Li M."/>
            <person name="Liang H."/>
            <person name="Ren X."/>
            <person name="Shi Z."/>
            <person name="Wen M."/>
            <person name="Jian M."/>
            <person name="Yang H."/>
            <person name="Zhang G."/>
            <person name="Yang Z."/>
            <person name="Chen R."/>
            <person name="Liu S."/>
            <person name="Li J."/>
            <person name="Ma L."/>
            <person name="Liu H."/>
            <person name="Zhou Y."/>
            <person name="Zhao J."/>
            <person name="Fang X."/>
            <person name="Li G."/>
            <person name="Fang L."/>
            <person name="Li Y."/>
            <person name="Liu D."/>
            <person name="Zheng H."/>
            <person name="Zhang Y."/>
            <person name="Qin N."/>
            <person name="Li Z."/>
            <person name="Yang G."/>
            <person name="Yang S."/>
            <person name="Bolund L."/>
            <person name="Kristiansen K."/>
            <person name="Zheng H."/>
            <person name="Li S."/>
            <person name="Zhang X."/>
            <person name="Yang H."/>
            <person name="Wang J."/>
            <person name="Sun R."/>
            <person name="Zhang B."/>
            <person name="Jiang S."/>
            <person name="Wang J."/>
            <person name="Du Y."/>
            <person name="Li S."/>
        </authorList>
    </citation>
    <scope>NUCLEOTIDE SEQUENCE [LARGE SCALE GENOMIC DNA]</scope>
    <source>
        <strain evidence="3">cv. 9930</strain>
    </source>
</reference>
<keyword evidence="3" id="KW-1185">Reference proteome</keyword>
<evidence type="ECO:0000256" key="1">
    <source>
        <dbReference type="SAM" id="MobiDB-lite"/>
    </source>
</evidence>
<proteinExistence type="predicted"/>
<feature type="region of interest" description="Disordered" evidence="1">
    <location>
        <begin position="1"/>
        <end position="67"/>
    </location>
</feature>
<evidence type="ECO:0000313" key="2">
    <source>
        <dbReference type="EMBL" id="KGN47867.1"/>
    </source>
</evidence>
<protein>
    <submittedName>
        <fullName evidence="2">Uncharacterized protein</fullName>
    </submittedName>
</protein>
<dbReference type="Gramene" id="KGN47867">
    <property type="protein sequence ID" value="KGN47867"/>
    <property type="gene ID" value="Csa_6G408260"/>
</dbReference>
<reference evidence="2 3" key="4">
    <citation type="journal article" date="2011" name="BMC Genomics">
        <title>RNA-Seq improves annotation of protein-coding genes in the cucumber genome.</title>
        <authorList>
            <person name="Li Z."/>
            <person name="Zhang Z."/>
            <person name="Yan P."/>
            <person name="Huang S."/>
            <person name="Fei Z."/>
            <person name="Lin K."/>
        </authorList>
    </citation>
    <scope>NUCLEOTIDE SEQUENCE [LARGE SCALE GENOMIC DNA]</scope>
    <source>
        <strain evidence="3">cv. 9930</strain>
    </source>
</reference>